<reference evidence="11 12" key="1">
    <citation type="submission" date="2015-01" db="EMBL/GenBank/DDBJ databases">
        <title>Genome of allotetraploid Gossypium barbadense reveals genomic plasticity and fiber elongation in cotton evolution.</title>
        <authorList>
            <person name="Chen X."/>
            <person name="Liu X."/>
            <person name="Zhao B."/>
            <person name="Zheng H."/>
            <person name="Hu Y."/>
            <person name="Lu G."/>
            <person name="Yang C."/>
            <person name="Chen J."/>
            <person name="Shan C."/>
            <person name="Zhang L."/>
            <person name="Zhou Y."/>
            <person name="Wang L."/>
            <person name="Guo W."/>
            <person name="Bai Y."/>
            <person name="Ruan J."/>
            <person name="Shangguan X."/>
            <person name="Mao Y."/>
            <person name="Jiang J."/>
            <person name="Zhu Y."/>
            <person name="Lei J."/>
            <person name="Kang H."/>
            <person name="Chen S."/>
            <person name="He X."/>
            <person name="Wang R."/>
            <person name="Wang Y."/>
            <person name="Chen J."/>
            <person name="Wang L."/>
            <person name="Yu S."/>
            <person name="Wang B."/>
            <person name="Wei J."/>
            <person name="Song S."/>
            <person name="Lu X."/>
            <person name="Gao Z."/>
            <person name="Gu W."/>
            <person name="Deng X."/>
            <person name="Ma D."/>
            <person name="Wang S."/>
            <person name="Liang W."/>
            <person name="Fang L."/>
            <person name="Cai C."/>
            <person name="Zhu X."/>
            <person name="Zhou B."/>
            <person name="Zhang Y."/>
            <person name="Chen Z."/>
            <person name="Xu S."/>
            <person name="Zhu R."/>
            <person name="Wang S."/>
            <person name="Zhang T."/>
            <person name="Zhao G."/>
        </authorList>
    </citation>
    <scope>NUCLEOTIDE SEQUENCE [LARGE SCALE GENOMIC DNA]</scope>
    <source>
        <strain evidence="12">cv. Xinhai21</strain>
        <tissue evidence="11">Leaf</tissue>
    </source>
</reference>
<organism evidence="11 12">
    <name type="scientific">Gossypium barbadense</name>
    <name type="common">Sea Island cotton</name>
    <name type="synonym">Hibiscus barbadensis</name>
    <dbReference type="NCBI Taxonomy" id="3634"/>
    <lineage>
        <taxon>Eukaryota</taxon>
        <taxon>Viridiplantae</taxon>
        <taxon>Streptophyta</taxon>
        <taxon>Embryophyta</taxon>
        <taxon>Tracheophyta</taxon>
        <taxon>Spermatophyta</taxon>
        <taxon>Magnoliopsida</taxon>
        <taxon>eudicotyledons</taxon>
        <taxon>Gunneridae</taxon>
        <taxon>Pentapetalae</taxon>
        <taxon>rosids</taxon>
        <taxon>malvids</taxon>
        <taxon>Malvales</taxon>
        <taxon>Malvaceae</taxon>
        <taxon>Malvoideae</taxon>
        <taxon>Gossypium</taxon>
    </lineage>
</organism>
<comment type="subcellular location">
    <subcellularLocation>
        <location evidence="1">Membrane</location>
        <topology evidence="1">Multi-pass membrane protein</topology>
    </subcellularLocation>
</comment>
<dbReference type="GO" id="GO:0016020">
    <property type="term" value="C:membrane"/>
    <property type="evidence" value="ECO:0007669"/>
    <property type="project" value="UniProtKB-SubCell"/>
</dbReference>
<evidence type="ECO:0000256" key="4">
    <source>
        <dbReference type="ARBA" id="ARBA00022692"/>
    </source>
</evidence>
<evidence type="ECO:0000256" key="1">
    <source>
        <dbReference type="ARBA" id="ARBA00004141"/>
    </source>
</evidence>
<evidence type="ECO:0000256" key="2">
    <source>
        <dbReference type="ARBA" id="ARBA00009045"/>
    </source>
</evidence>
<keyword evidence="8 9" id="KW-0472">Membrane</keyword>
<dbReference type="SUPFAM" id="SSF144091">
    <property type="entry name" value="Rhomboid-like"/>
    <property type="match status" value="1"/>
</dbReference>
<evidence type="ECO:0000313" key="12">
    <source>
        <dbReference type="Proteomes" id="UP000239757"/>
    </source>
</evidence>
<gene>
    <name evidence="11" type="ORF">GOBAR_AA31872</name>
</gene>
<dbReference type="OrthoDB" id="418595at2759"/>
<proteinExistence type="inferred from homology"/>
<dbReference type="Proteomes" id="UP000239757">
    <property type="component" value="Unassembled WGS sequence"/>
</dbReference>
<evidence type="ECO:0000313" key="11">
    <source>
        <dbReference type="EMBL" id="PPR88809.1"/>
    </source>
</evidence>
<dbReference type="FunFam" id="1.20.1540.10:FF:000018">
    <property type="entry name" value="RHOMBOID-like protein 12, mitochondrial"/>
    <property type="match status" value="1"/>
</dbReference>
<dbReference type="AlphaFoldDB" id="A0A2P5WCJ7"/>
<evidence type="ECO:0000256" key="6">
    <source>
        <dbReference type="ARBA" id="ARBA00022946"/>
    </source>
</evidence>
<dbReference type="GO" id="GO:0004252">
    <property type="term" value="F:serine-type endopeptidase activity"/>
    <property type="evidence" value="ECO:0007669"/>
    <property type="project" value="InterPro"/>
</dbReference>
<dbReference type="PANTHER" id="PTHR43731:SF14">
    <property type="entry name" value="PRESENILIN-ASSOCIATED RHOMBOID-LIKE PROTEIN, MITOCHONDRIAL"/>
    <property type="match status" value="1"/>
</dbReference>
<accession>A0A2P5WCJ7</accession>
<name>A0A2P5WCJ7_GOSBA</name>
<dbReference type="EMBL" id="KZ668154">
    <property type="protein sequence ID" value="PPR88809.1"/>
    <property type="molecule type" value="Genomic_DNA"/>
</dbReference>
<evidence type="ECO:0000256" key="3">
    <source>
        <dbReference type="ARBA" id="ARBA00022670"/>
    </source>
</evidence>
<protein>
    <recommendedName>
        <fullName evidence="10">Peptidase S54 rhomboid domain-containing protein</fullName>
    </recommendedName>
</protein>
<keyword evidence="3" id="KW-0645">Protease</keyword>
<keyword evidence="7 9" id="KW-1133">Transmembrane helix</keyword>
<evidence type="ECO:0000259" key="10">
    <source>
        <dbReference type="Pfam" id="PF01694"/>
    </source>
</evidence>
<dbReference type="InterPro" id="IPR022764">
    <property type="entry name" value="Peptidase_S54_rhomboid_dom"/>
</dbReference>
<dbReference type="GO" id="GO:0006508">
    <property type="term" value="P:proteolysis"/>
    <property type="evidence" value="ECO:0007669"/>
    <property type="project" value="UniProtKB-KW"/>
</dbReference>
<dbReference type="InterPro" id="IPR050925">
    <property type="entry name" value="Rhomboid_protease_S54"/>
</dbReference>
<feature type="transmembrane region" description="Helical" evidence="9">
    <location>
        <begin position="293"/>
        <end position="311"/>
    </location>
</feature>
<evidence type="ECO:0000256" key="7">
    <source>
        <dbReference type="ARBA" id="ARBA00022989"/>
    </source>
</evidence>
<dbReference type="PANTHER" id="PTHR43731">
    <property type="entry name" value="RHOMBOID PROTEASE"/>
    <property type="match status" value="1"/>
</dbReference>
<keyword evidence="5" id="KW-0378">Hydrolase</keyword>
<dbReference type="Pfam" id="PF01694">
    <property type="entry name" value="Rhomboid"/>
    <property type="match status" value="1"/>
</dbReference>
<sequence length="348" mass="38910">MPVPNNSPVLLGSQCRATKLSKRNSSVLKLTEFGSGKFSKTENKIFRSQRSKTKDAEASFSETSFIISLHQFLFFTSPFASVQNLLFRRQPNPPKPLYKFCILEPMAIKALFYWGNSGVSLIPKFSKAFLVLFLKYPSEGFKQKSFGLQSSVFQTSYSQKQIWFWSESWSSEEPLEIMVPKVSLDNFKSGRLHTLITSAFSHIDIEHIVSNMIGLYFFGYNIGRIFGPEYLLRLYLAGAMGGSVFYLVHHAFLAKGQATWMMDPSRTPGLGASGAVNAIMLLDIFLNPKATLYFDFIIPVPAMLLGIFLIGKDILRIIEGNSHISGSAHLGGAAVAAIAWARLRRGRF</sequence>
<evidence type="ECO:0000256" key="8">
    <source>
        <dbReference type="ARBA" id="ARBA00023136"/>
    </source>
</evidence>
<feature type="domain" description="Peptidase S54 rhomboid" evidence="10">
    <location>
        <begin position="190"/>
        <end position="341"/>
    </location>
</feature>
<feature type="transmembrane region" description="Helical" evidence="9">
    <location>
        <begin position="230"/>
        <end position="248"/>
    </location>
</feature>
<evidence type="ECO:0000256" key="5">
    <source>
        <dbReference type="ARBA" id="ARBA00022801"/>
    </source>
</evidence>
<keyword evidence="6" id="KW-0809">Transit peptide</keyword>
<dbReference type="InterPro" id="IPR035952">
    <property type="entry name" value="Rhomboid-like_sf"/>
</dbReference>
<evidence type="ECO:0000256" key="9">
    <source>
        <dbReference type="SAM" id="Phobius"/>
    </source>
</evidence>
<comment type="similarity">
    <text evidence="2">Belongs to the peptidase S54 family.</text>
</comment>
<keyword evidence="4 9" id="KW-0812">Transmembrane</keyword>
<dbReference type="Gene3D" id="1.20.1540.10">
    <property type="entry name" value="Rhomboid-like"/>
    <property type="match status" value="1"/>
</dbReference>